<gene>
    <name evidence="2" type="ORF">ABIQ69_14130</name>
</gene>
<protein>
    <submittedName>
        <fullName evidence="2">Uncharacterized protein</fullName>
    </submittedName>
</protein>
<evidence type="ECO:0000256" key="1">
    <source>
        <dbReference type="SAM" id="MobiDB-lite"/>
    </source>
</evidence>
<accession>A0AAU7W4W0</accession>
<reference evidence="2" key="1">
    <citation type="submission" date="2024-05" db="EMBL/GenBank/DDBJ databases">
        <authorList>
            <person name="Yu L."/>
        </authorList>
    </citation>
    <scope>NUCLEOTIDE SEQUENCE</scope>
    <source>
        <strain evidence="2">G08B096</strain>
    </source>
</reference>
<organism evidence="2">
    <name type="scientific">Agromyces sp. G08B096</name>
    <dbReference type="NCBI Taxonomy" id="3156399"/>
    <lineage>
        <taxon>Bacteria</taxon>
        <taxon>Bacillati</taxon>
        <taxon>Actinomycetota</taxon>
        <taxon>Actinomycetes</taxon>
        <taxon>Micrococcales</taxon>
        <taxon>Microbacteriaceae</taxon>
        <taxon>Agromyces</taxon>
    </lineage>
</organism>
<dbReference type="EMBL" id="CP158374">
    <property type="protein sequence ID" value="XBX81743.1"/>
    <property type="molecule type" value="Genomic_DNA"/>
</dbReference>
<proteinExistence type="predicted"/>
<feature type="region of interest" description="Disordered" evidence="1">
    <location>
        <begin position="154"/>
        <end position="174"/>
    </location>
</feature>
<name>A0AAU7W4W0_9MICO</name>
<dbReference type="RefSeq" id="WP_350347766.1">
    <property type="nucleotide sequence ID" value="NZ_CP158374.1"/>
</dbReference>
<evidence type="ECO:0000313" key="2">
    <source>
        <dbReference type="EMBL" id="XBX81743.1"/>
    </source>
</evidence>
<sequence length="174" mass="18198">MSDYMRNLPLSWKERRDESDVHSDWRAELAGVLAQAEAITAAAAPASDAAEALAAGLHALGAEAAARRKVPVRLLTRAVLDLLALAREASVDVALAPRTGGAVALYLAAKAPTEIKAVTRGHTLRATDADWEFGTGPVLEAPAVEFIEFLAGRSLTPPRPPAAPEGPAAPPRGR</sequence>
<feature type="compositionally biased region" description="Pro residues" evidence="1">
    <location>
        <begin position="157"/>
        <end position="174"/>
    </location>
</feature>
<dbReference type="AlphaFoldDB" id="A0AAU7W4W0"/>